<dbReference type="SMART" id="SM00460">
    <property type="entry name" value="TGc"/>
    <property type="match status" value="1"/>
</dbReference>
<dbReference type="Proteomes" id="UP001204615">
    <property type="component" value="Unassembled WGS sequence"/>
</dbReference>
<keyword evidence="5" id="KW-1185">Reference proteome</keyword>
<dbReference type="PANTHER" id="PTHR33490">
    <property type="entry name" value="BLR5614 PROTEIN-RELATED"/>
    <property type="match status" value="1"/>
</dbReference>
<accession>A0ABT1FE62</accession>
<dbReference type="RefSeq" id="WP_253566152.1">
    <property type="nucleotide sequence ID" value="NZ_JAMZEK010000002.1"/>
</dbReference>
<proteinExistence type="predicted"/>
<dbReference type="Pfam" id="PF01841">
    <property type="entry name" value="Transglut_core"/>
    <property type="match status" value="1"/>
</dbReference>
<evidence type="ECO:0000313" key="4">
    <source>
        <dbReference type="EMBL" id="MCP1374373.1"/>
    </source>
</evidence>
<reference evidence="4 5" key="1">
    <citation type="submission" date="2022-06" db="EMBL/GenBank/DDBJ databases">
        <title>Dyella sp. Sa strain:Sa Genome sequencing.</title>
        <authorList>
            <person name="Park S."/>
        </authorList>
    </citation>
    <scope>NUCLEOTIDE SEQUENCE [LARGE SCALE GENOMIC DNA]</scope>
    <source>
        <strain evidence="4 5">Sa</strain>
    </source>
</reference>
<comment type="caution">
    <text evidence="4">The sequence shown here is derived from an EMBL/GenBank/DDBJ whole genome shotgun (WGS) entry which is preliminary data.</text>
</comment>
<organism evidence="4 5">
    <name type="scientific">Dyella lutea</name>
    <dbReference type="NCBI Taxonomy" id="2950441"/>
    <lineage>
        <taxon>Bacteria</taxon>
        <taxon>Pseudomonadati</taxon>
        <taxon>Pseudomonadota</taxon>
        <taxon>Gammaproteobacteria</taxon>
        <taxon>Lysobacterales</taxon>
        <taxon>Rhodanobacteraceae</taxon>
        <taxon>Dyella</taxon>
    </lineage>
</organism>
<dbReference type="Gene3D" id="3.10.620.30">
    <property type="match status" value="1"/>
</dbReference>
<sequence>MRPTAVMLLYIGLAGLSLAHSAADTRPPHQTTWMTVLIDGRKIGSLRVDRDFDGARITTTQTLSIELLRAGKPLRLQSVIGTTESIDGEPLGFSATSALSSVDNTVAAERLGPGTFEVTTSVGGQHHVGKVTLPPGTLMFDGQRRAMEAAEGEKGTTYQLRQFDPVSQQIMQVEMQVIGPETVNLPDGSRTLSHQRQRLRLPNGDQVVDLWLDDQGIAQKGELQLLGQRLDMLACDKACALAPVQRVDMFRTAMVESPRPLTVNLRAVPLTYRIRLGKAATRLLIQTDEQDVRPIDAREVFLDVHRAQAGKEAGPVPADTAANPWVQSDAPAIADLAAKVVGHVQDPRDKMRRLRMFVSGYVTEHGLDVGYASALEVLKNRRGDCTEFAVLLAALARAQGIPTRVVTGMVYADRYAGTLRVFVPHAWVQSWVDGRWESYDAALRQFDSTHIALTTGDGDPSRYFSATQLFGQLKIESVRPSNEFNPPVSPPTAPPPTTGTPTGRG</sequence>
<feature type="compositionally biased region" description="Pro residues" evidence="1">
    <location>
        <begin position="487"/>
        <end position="498"/>
    </location>
</feature>
<dbReference type="EMBL" id="JAMZEK010000002">
    <property type="protein sequence ID" value="MCP1374373.1"/>
    <property type="molecule type" value="Genomic_DNA"/>
</dbReference>
<evidence type="ECO:0000259" key="3">
    <source>
        <dbReference type="SMART" id="SM00460"/>
    </source>
</evidence>
<evidence type="ECO:0000256" key="1">
    <source>
        <dbReference type="SAM" id="MobiDB-lite"/>
    </source>
</evidence>
<dbReference type="InterPro" id="IPR002931">
    <property type="entry name" value="Transglutaminase-like"/>
</dbReference>
<feature type="region of interest" description="Disordered" evidence="1">
    <location>
        <begin position="480"/>
        <end position="505"/>
    </location>
</feature>
<feature type="chain" id="PRO_5045562482" evidence="2">
    <location>
        <begin position="23"/>
        <end position="505"/>
    </location>
</feature>
<evidence type="ECO:0000256" key="2">
    <source>
        <dbReference type="SAM" id="SignalP"/>
    </source>
</evidence>
<feature type="domain" description="Transglutaminase-like" evidence="3">
    <location>
        <begin position="377"/>
        <end position="443"/>
    </location>
</feature>
<gene>
    <name evidence="4" type="ORF">NC595_09895</name>
</gene>
<dbReference type="SUPFAM" id="SSF54001">
    <property type="entry name" value="Cysteine proteinases"/>
    <property type="match status" value="1"/>
</dbReference>
<name>A0ABT1FE62_9GAMM</name>
<evidence type="ECO:0000313" key="5">
    <source>
        <dbReference type="Proteomes" id="UP001204615"/>
    </source>
</evidence>
<keyword evidence="2" id="KW-0732">Signal</keyword>
<protein>
    <submittedName>
        <fullName evidence="4">Transglutaminase-like domain-containing protein</fullName>
    </submittedName>
</protein>
<dbReference type="InterPro" id="IPR038765">
    <property type="entry name" value="Papain-like_cys_pep_sf"/>
</dbReference>
<feature type="signal peptide" evidence="2">
    <location>
        <begin position="1"/>
        <end position="22"/>
    </location>
</feature>